<keyword evidence="3" id="KW-0732">Signal</keyword>
<keyword evidence="1 5" id="KW-0378">Hydrolase</keyword>
<evidence type="ECO:0000313" key="6">
    <source>
        <dbReference type="Proteomes" id="UP000501240"/>
    </source>
</evidence>
<dbReference type="CDD" id="cd02696">
    <property type="entry name" value="MurNAc-LAA"/>
    <property type="match status" value="1"/>
</dbReference>
<feature type="signal peptide" evidence="3">
    <location>
        <begin position="1"/>
        <end position="24"/>
    </location>
</feature>
<feature type="chain" id="PRO_5038474167" evidence="3">
    <location>
        <begin position="25"/>
        <end position="281"/>
    </location>
</feature>
<dbReference type="SMART" id="SM00646">
    <property type="entry name" value="Ami_3"/>
    <property type="match status" value="1"/>
</dbReference>
<evidence type="ECO:0000259" key="4">
    <source>
        <dbReference type="SMART" id="SM00646"/>
    </source>
</evidence>
<gene>
    <name evidence="5" type="ORF">ACTIVE_4759</name>
</gene>
<evidence type="ECO:0000256" key="3">
    <source>
        <dbReference type="SAM" id="SignalP"/>
    </source>
</evidence>
<organism evidence="5 6">
    <name type="scientific">Actinomadura verrucosospora</name>
    <dbReference type="NCBI Taxonomy" id="46165"/>
    <lineage>
        <taxon>Bacteria</taxon>
        <taxon>Bacillati</taxon>
        <taxon>Actinomycetota</taxon>
        <taxon>Actinomycetes</taxon>
        <taxon>Streptosporangiales</taxon>
        <taxon>Thermomonosporaceae</taxon>
        <taxon>Actinomadura</taxon>
    </lineage>
</organism>
<dbReference type="AlphaFoldDB" id="A0A7D3VUM2"/>
<proteinExistence type="predicted"/>
<protein>
    <submittedName>
        <fullName evidence="5">Cell wall hydrolase/autolysin</fullName>
    </submittedName>
</protein>
<keyword evidence="6" id="KW-1185">Reference proteome</keyword>
<dbReference type="InterPro" id="IPR002508">
    <property type="entry name" value="MurNAc-LAA_cat"/>
</dbReference>
<accession>A0A7D3VUM2</accession>
<reference evidence="5 6" key="1">
    <citation type="submission" date="2020-05" db="EMBL/GenBank/DDBJ databases">
        <title>Actinomadura verrucosospora NRRL-B18236 (PFL_A860) Genome sequencing and assembly.</title>
        <authorList>
            <person name="Samborskyy M."/>
        </authorList>
    </citation>
    <scope>NUCLEOTIDE SEQUENCE [LARGE SCALE GENOMIC DNA]</scope>
    <source>
        <strain evidence="5 6">NRRL:B18236</strain>
    </source>
</reference>
<dbReference type="PROSITE" id="PS51257">
    <property type="entry name" value="PROKAR_LIPOPROTEIN"/>
    <property type="match status" value="1"/>
</dbReference>
<dbReference type="GO" id="GO:0008745">
    <property type="term" value="F:N-acetylmuramoyl-L-alanine amidase activity"/>
    <property type="evidence" value="ECO:0007669"/>
    <property type="project" value="InterPro"/>
</dbReference>
<dbReference type="Gene3D" id="3.40.630.40">
    <property type="entry name" value="Zn-dependent exopeptidases"/>
    <property type="match status" value="1"/>
</dbReference>
<dbReference type="EMBL" id="CP053892">
    <property type="protein sequence ID" value="QKG23118.1"/>
    <property type="molecule type" value="Genomic_DNA"/>
</dbReference>
<dbReference type="GO" id="GO:0030288">
    <property type="term" value="C:outer membrane-bounded periplasmic space"/>
    <property type="evidence" value="ECO:0007669"/>
    <property type="project" value="TreeGrafter"/>
</dbReference>
<dbReference type="Pfam" id="PF01520">
    <property type="entry name" value="Amidase_3"/>
    <property type="match status" value="1"/>
</dbReference>
<dbReference type="PANTHER" id="PTHR30404:SF0">
    <property type="entry name" value="N-ACETYLMURAMOYL-L-ALANINE AMIDASE AMIC"/>
    <property type="match status" value="1"/>
</dbReference>
<evidence type="ECO:0000256" key="1">
    <source>
        <dbReference type="ARBA" id="ARBA00022801"/>
    </source>
</evidence>
<dbReference type="Proteomes" id="UP000501240">
    <property type="component" value="Chromosome"/>
</dbReference>
<feature type="region of interest" description="Disordered" evidence="2">
    <location>
        <begin position="28"/>
        <end position="86"/>
    </location>
</feature>
<feature type="domain" description="MurNAc-LAA" evidence="4">
    <location>
        <begin position="154"/>
        <end position="277"/>
    </location>
</feature>
<evidence type="ECO:0000256" key="2">
    <source>
        <dbReference type="SAM" id="MobiDB-lite"/>
    </source>
</evidence>
<evidence type="ECO:0000313" key="5">
    <source>
        <dbReference type="EMBL" id="QKG23118.1"/>
    </source>
</evidence>
<dbReference type="GO" id="GO:0009253">
    <property type="term" value="P:peptidoglycan catabolic process"/>
    <property type="evidence" value="ECO:0007669"/>
    <property type="project" value="InterPro"/>
</dbReference>
<name>A0A7D3VUM2_ACTVE</name>
<dbReference type="SUPFAM" id="SSF53187">
    <property type="entry name" value="Zn-dependent exopeptidases"/>
    <property type="match status" value="1"/>
</dbReference>
<dbReference type="InterPro" id="IPR050695">
    <property type="entry name" value="N-acetylmuramoyl_amidase_3"/>
</dbReference>
<feature type="compositionally biased region" description="Low complexity" evidence="2">
    <location>
        <begin position="30"/>
        <end position="58"/>
    </location>
</feature>
<sequence>MRIQRGGPAVAGLALCLGALVACGGGSSGGKASPAGDTAAPPTAGATTGTSAGGPLASKRSGGHPLAGKVVVIDPGHNGGNASHPREIAKQVYVGNGTKECDTTGTDTVSGYSEHAFTWDVSNRLAKILRSQGAKVTLTRKNDTGVGPCVNQRAAVGNDLHADAAISIHGDGAAASGHGFHIIEPLAVGKNAKIVAPSAKLGTALRDAYHSGTGISYSTYLGTKAIDKRSDLGGLNMSTVPKVFIECGNMRNKGDAAKMTSASFRQRMAESLAKGFDDYLG</sequence>
<dbReference type="RefSeq" id="WP_343062765.1">
    <property type="nucleotide sequence ID" value="NZ_CP053892.1"/>
</dbReference>
<dbReference type="PANTHER" id="PTHR30404">
    <property type="entry name" value="N-ACETYLMURAMOYL-L-ALANINE AMIDASE"/>
    <property type="match status" value="1"/>
</dbReference>